<proteinExistence type="predicted"/>
<accession>A0A7R9JS00</accession>
<dbReference type="EMBL" id="OE839686">
    <property type="protein sequence ID" value="CAD7588204.1"/>
    <property type="molecule type" value="Genomic_DNA"/>
</dbReference>
<name>A0A7R9JS00_TIMGE</name>
<dbReference type="GO" id="GO:0000792">
    <property type="term" value="C:heterochromatin"/>
    <property type="evidence" value="ECO:0007669"/>
    <property type="project" value="UniProtKB-ARBA"/>
</dbReference>
<dbReference type="InterPro" id="IPR023779">
    <property type="entry name" value="Chromodomain_CS"/>
</dbReference>
<dbReference type="InterPro" id="IPR008251">
    <property type="entry name" value="Chromo_shadow_dom"/>
</dbReference>
<dbReference type="SMART" id="SM00300">
    <property type="entry name" value="ChSh"/>
    <property type="match status" value="1"/>
</dbReference>
<dbReference type="InterPro" id="IPR000953">
    <property type="entry name" value="Chromo/chromo_shadow_dom"/>
</dbReference>
<dbReference type="InterPro" id="IPR051219">
    <property type="entry name" value="Heterochromatin_chromo-domain"/>
</dbReference>
<keyword evidence="2" id="KW-0539">Nucleus</keyword>
<comment type="subcellular location">
    <subcellularLocation>
        <location evidence="1">Nucleus</location>
    </subcellularLocation>
</comment>
<dbReference type="CDD" id="cd00034">
    <property type="entry name" value="CSD"/>
    <property type="match status" value="1"/>
</dbReference>
<dbReference type="PANTHER" id="PTHR22812">
    <property type="entry name" value="CHROMOBOX PROTEIN"/>
    <property type="match status" value="1"/>
</dbReference>
<dbReference type="PRINTS" id="PR00504">
    <property type="entry name" value="CHROMODOMAIN"/>
</dbReference>
<dbReference type="InterPro" id="IPR023780">
    <property type="entry name" value="Chromo_domain"/>
</dbReference>
<dbReference type="SMART" id="SM00298">
    <property type="entry name" value="CHROMO"/>
    <property type="match status" value="2"/>
</dbReference>
<dbReference type="AlphaFoldDB" id="A0A7R9JS00"/>
<organism evidence="4">
    <name type="scientific">Timema genevievae</name>
    <name type="common">Walking stick</name>
    <dbReference type="NCBI Taxonomy" id="629358"/>
    <lineage>
        <taxon>Eukaryota</taxon>
        <taxon>Metazoa</taxon>
        <taxon>Ecdysozoa</taxon>
        <taxon>Arthropoda</taxon>
        <taxon>Hexapoda</taxon>
        <taxon>Insecta</taxon>
        <taxon>Pterygota</taxon>
        <taxon>Neoptera</taxon>
        <taxon>Polyneoptera</taxon>
        <taxon>Phasmatodea</taxon>
        <taxon>Timematodea</taxon>
        <taxon>Timematoidea</taxon>
        <taxon>Timematidae</taxon>
        <taxon>Timema</taxon>
    </lineage>
</organism>
<evidence type="ECO:0000256" key="1">
    <source>
        <dbReference type="ARBA" id="ARBA00004123"/>
    </source>
</evidence>
<dbReference type="Pfam" id="PF00385">
    <property type="entry name" value="Chromo"/>
    <property type="match status" value="1"/>
</dbReference>
<feature type="domain" description="Chromo" evidence="3">
    <location>
        <begin position="14"/>
        <end position="73"/>
    </location>
</feature>
<dbReference type="InterPro" id="IPR016197">
    <property type="entry name" value="Chromo-like_dom_sf"/>
</dbReference>
<feature type="domain" description="Chromo" evidence="3">
    <location>
        <begin position="126"/>
        <end position="184"/>
    </location>
</feature>
<dbReference type="GO" id="GO:0005634">
    <property type="term" value="C:nucleus"/>
    <property type="evidence" value="ECO:0007669"/>
    <property type="project" value="UniProtKB-SubCell"/>
</dbReference>
<dbReference type="SUPFAM" id="SSF54160">
    <property type="entry name" value="Chromo domain-like"/>
    <property type="match status" value="2"/>
</dbReference>
<evidence type="ECO:0000313" key="4">
    <source>
        <dbReference type="EMBL" id="CAD7588204.1"/>
    </source>
</evidence>
<gene>
    <name evidence="4" type="ORF">TGEB3V08_LOCUS2297</name>
</gene>
<reference evidence="4" key="1">
    <citation type="submission" date="2020-11" db="EMBL/GenBank/DDBJ databases">
        <authorList>
            <person name="Tran Van P."/>
        </authorList>
    </citation>
    <scope>NUCLEOTIDE SEQUENCE</scope>
</reference>
<dbReference type="Pfam" id="PF01393">
    <property type="entry name" value="Chromo_shadow"/>
    <property type="match status" value="1"/>
</dbReference>
<dbReference type="InterPro" id="IPR017984">
    <property type="entry name" value="Chromo_dom_subgr"/>
</dbReference>
<sequence>MSDSSETTDPEDGYSVEKIVGRRVKKSGRVEYFLKWKGYSSDENTWEPQEHLKCPGLIAEFEANRKKRLSSNEDSKSFKEDHQATIKNTDGGNCSTEILTTVDDLLCGTDEDDAIDDNKVGFERGFKPDFIVGATEEDGVLKFLMKWQGIMEGDLVLASEANIKCPQIVIDFYEQQLKKYLQNSGEKAGRKGVRCQPEKQRRVRALGPVSKVLHP</sequence>
<evidence type="ECO:0000259" key="3">
    <source>
        <dbReference type="PROSITE" id="PS50013"/>
    </source>
</evidence>
<dbReference type="PROSITE" id="PS00598">
    <property type="entry name" value="CHROMO_1"/>
    <property type="match status" value="1"/>
</dbReference>
<dbReference type="Gene3D" id="2.40.50.40">
    <property type="match status" value="2"/>
</dbReference>
<evidence type="ECO:0000256" key="2">
    <source>
        <dbReference type="ARBA" id="ARBA00023242"/>
    </source>
</evidence>
<dbReference type="PROSITE" id="PS50013">
    <property type="entry name" value="CHROMO_2"/>
    <property type="match status" value="2"/>
</dbReference>
<protein>
    <recommendedName>
        <fullName evidence="3">Chromo domain-containing protein</fullName>
    </recommendedName>
</protein>